<dbReference type="Proteomes" id="UP000232722">
    <property type="component" value="Unassembled WGS sequence"/>
</dbReference>
<dbReference type="VEuPathDB" id="FungiDB:FUN_009175"/>
<sequence length="101" mass="11616">MKIDQISNNPNPFKLTTTMTKPQTKVSWVWEYFVRKQSENGEIRAYCQFISDNGEKCTKNYKYDGSTGNLSYHVVKHGITPPTEHIISENKSIINAANLIY</sequence>
<dbReference type="SUPFAM" id="SSF57667">
    <property type="entry name" value="beta-beta-alpha zinc fingers"/>
    <property type="match status" value="1"/>
</dbReference>
<protein>
    <recommendedName>
        <fullName evidence="3">BED-type domain-containing protein</fullName>
    </recommendedName>
</protein>
<dbReference type="InterPro" id="IPR036236">
    <property type="entry name" value="Znf_C2H2_sf"/>
</dbReference>
<dbReference type="EMBL" id="LLXJ01003305">
    <property type="protein sequence ID" value="PKB97275.1"/>
    <property type="molecule type" value="Genomic_DNA"/>
</dbReference>
<evidence type="ECO:0000313" key="2">
    <source>
        <dbReference type="Proteomes" id="UP000232722"/>
    </source>
</evidence>
<dbReference type="SMART" id="SM00614">
    <property type="entry name" value="ZnF_BED"/>
    <property type="match status" value="1"/>
</dbReference>
<accession>A0A2N0NRS9</accession>
<evidence type="ECO:0008006" key="3">
    <source>
        <dbReference type="Google" id="ProtNLM"/>
    </source>
</evidence>
<dbReference type="VEuPathDB" id="FungiDB:RhiirFUN_000016"/>
<reference evidence="1 2" key="2">
    <citation type="submission" date="2017-09" db="EMBL/GenBank/DDBJ databases">
        <title>Extensive intraspecific genome diversity in a model arbuscular mycorrhizal fungus.</title>
        <authorList>
            <person name="Chen E.C."/>
            <person name="Morin E."/>
            <person name="Beaudet D."/>
            <person name="Noel J."/>
            <person name="Ndikumana S."/>
            <person name="Charron P."/>
            <person name="St-Onge C."/>
            <person name="Giorgi J."/>
            <person name="Grigoriev I.V."/>
            <person name="Roux C."/>
            <person name="Martin F.M."/>
            <person name="Corradi N."/>
        </authorList>
    </citation>
    <scope>NUCLEOTIDE SEQUENCE [LARGE SCALE GENOMIC DNA]</scope>
    <source>
        <strain evidence="1 2">A5</strain>
    </source>
</reference>
<dbReference type="AlphaFoldDB" id="A0A2N0NRS9"/>
<proteinExistence type="predicted"/>
<comment type="caution">
    <text evidence="1">The sequence shown here is derived from an EMBL/GenBank/DDBJ whole genome shotgun (WGS) entry which is preliminary data.</text>
</comment>
<gene>
    <name evidence="1" type="ORF">RhiirA5_433435</name>
</gene>
<evidence type="ECO:0000313" key="1">
    <source>
        <dbReference type="EMBL" id="PKB97275.1"/>
    </source>
</evidence>
<name>A0A2N0NRS9_9GLOM</name>
<organism evidence="1 2">
    <name type="scientific">Rhizophagus irregularis</name>
    <dbReference type="NCBI Taxonomy" id="588596"/>
    <lineage>
        <taxon>Eukaryota</taxon>
        <taxon>Fungi</taxon>
        <taxon>Fungi incertae sedis</taxon>
        <taxon>Mucoromycota</taxon>
        <taxon>Glomeromycotina</taxon>
        <taxon>Glomeromycetes</taxon>
        <taxon>Glomerales</taxon>
        <taxon>Glomeraceae</taxon>
        <taxon>Rhizophagus</taxon>
    </lineage>
</organism>
<reference evidence="1 2" key="1">
    <citation type="submission" date="2016-04" db="EMBL/GenBank/DDBJ databases">
        <title>Genome analyses suggest a sexual origin of heterokaryosis in a supposedly ancient asexual fungus.</title>
        <authorList>
            <person name="Ropars J."/>
            <person name="Sedzielewska K."/>
            <person name="Noel J."/>
            <person name="Charron P."/>
            <person name="Farinelli L."/>
            <person name="Marton T."/>
            <person name="Kruger M."/>
            <person name="Pelin A."/>
            <person name="Brachmann A."/>
            <person name="Corradi N."/>
        </authorList>
    </citation>
    <scope>NUCLEOTIDE SEQUENCE [LARGE SCALE GENOMIC DNA]</scope>
    <source>
        <strain evidence="1 2">A5</strain>
    </source>
</reference>
<dbReference type="VEuPathDB" id="FungiDB:RhiirA1_476191"/>